<accession>A0A1N7ENQ6</accession>
<keyword evidence="5" id="KW-1185">Reference proteome</keyword>
<dbReference type="InterPro" id="IPR016181">
    <property type="entry name" value="Acyl_CoA_acyltransferase"/>
</dbReference>
<gene>
    <name evidence="4" type="ORF">SAMN05445060_1505</name>
</gene>
<evidence type="ECO:0000313" key="4">
    <source>
        <dbReference type="EMBL" id="SIR89717.1"/>
    </source>
</evidence>
<dbReference type="CDD" id="cd04301">
    <property type="entry name" value="NAT_SF"/>
    <property type="match status" value="1"/>
</dbReference>
<name>A0A1N7ENQ6_9NOCA</name>
<reference evidence="4 5" key="1">
    <citation type="submission" date="2017-01" db="EMBL/GenBank/DDBJ databases">
        <authorList>
            <person name="Mah S.A."/>
            <person name="Swanson W.J."/>
            <person name="Moy G.W."/>
            <person name="Vacquier V.D."/>
        </authorList>
    </citation>
    <scope>NUCLEOTIDE SEQUENCE [LARGE SCALE GENOMIC DNA]</scope>
    <source>
        <strain evidence="4 5">CPCC 203464</strain>
    </source>
</reference>
<dbReference type="Proteomes" id="UP000186218">
    <property type="component" value="Unassembled WGS sequence"/>
</dbReference>
<organism evidence="4 5">
    <name type="scientific">Williamsia sterculiae</name>
    <dbReference type="NCBI Taxonomy" id="1344003"/>
    <lineage>
        <taxon>Bacteria</taxon>
        <taxon>Bacillati</taxon>
        <taxon>Actinomycetota</taxon>
        <taxon>Actinomycetes</taxon>
        <taxon>Mycobacteriales</taxon>
        <taxon>Nocardiaceae</taxon>
        <taxon>Williamsia</taxon>
    </lineage>
</organism>
<dbReference type="Gene3D" id="3.40.630.30">
    <property type="match status" value="1"/>
</dbReference>
<protein>
    <submittedName>
        <fullName evidence="4">FR47-like protein</fullName>
    </submittedName>
</protein>
<dbReference type="PANTHER" id="PTHR43420:SF3">
    <property type="entry name" value="N-ACETYLTRANSFERASE DOMAIN-CONTAINING PROTEIN"/>
    <property type="match status" value="1"/>
</dbReference>
<proteinExistence type="predicted"/>
<dbReference type="InterPro" id="IPR050680">
    <property type="entry name" value="YpeA/RimI_acetyltransf"/>
</dbReference>
<keyword evidence="1" id="KW-0808">Transferase</keyword>
<dbReference type="PANTHER" id="PTHR43420">
    <property type="entry name" value="ACETYLTRANSFERASE"/>
    <property type="match status" value="1"/>
</dbReference>
<dbReference type="PROSITE" id="PS51186">
    <property type="entry name" value="GNAT"/>
    <property type="match status" value="1"/>
</dbReference>
<feature type="domain" description="N-acetyltransferase" evidence="3">
    <location>
        <begin position="130"/>
        <end position="258"/>
    </location>
</feature>
<dbReference type="Pfam" id="PF08445">
    <property type="entry name" value="FR47"/>
    <property type="match status" value="1"/>
</dbReference>
<dbReference type="AlphaFoldDB" id="A0A1N7ENQ6"/>
<keyword evidence="2" id="KW-0012">Acyltransferase</keyword>
<evidence type="ECO:0000256" key="1">
    <source>
        <dbReference type="ARBA" id="ARBA00022679"/>
    </source>
</evidence>
<sequence>MDLSALSVCDVSGSDRRGDNDTVLTPLDNPVVAAANGPQRDLTQWQGSAVRYLPDVSPFAGFADPHAALDPHASAWADLAELIGPGSSAALPWMPDADPADVLPDGWSIGWSMPGVQMVDTLAADRMVDPHAVRLTTDDVPAMLDLVALTRPGPFLDRTIDLGRYHGVWADGTLIAMAGERMHAPGFREISAICTHPDHRGRGLAARLTATVAAGIQADGETPFLHASASNVGAVRLYERLGFRLRRRLRFISLVSPE</sequence>
<dbReference type="InterPro" id="IPR013653">
    <property type="entry name" value="GCN5-like_dom"/>
</dbReference>
<evidence type="ECO:0000256" key="2">
    <source>
        <dbReference type="ARBA" id="ARBA00023315"/>
    </source>
</evidence>
<dbReference type="InterPro" id="IPR000182">
    <property type="entry name" value="GNAT_dom"/>
</dbReference>
<dbReference type="GO" id="GO:0016747">
    <property type="term" value="F:acyltransferase activity, transferring groups other than amino-acyl groups"/>
    <property type="evidence" value="ECO:0007669"/>
    <property type="project" value="InterPro"/>
</dbReference>
<evidence type="ECO:0000313" key="5">
    <source>
        <dbReference type="Proteomes" id="UP000186218"/>
    </source>
</evidence>
<dbReference type="SUPFAM" id="SSF55729">
    <property type="entry name" value="Acyl-CoA N-acyltransferases (Nat)"/>
    <property type="match status" value="1"/>
</dbReference>
<evidence type="ECO:0000259" key="3">
    <source>
        <dbReference type="PROSITE" id="PS51186"/>
    </source>
</evidence>
<dbReference type="STRING" id="1344003.SAMN05445060_1505"/>
<dbReference type="EMBL" id="FTNT01000003">
    <property type="protein sequence ID" value="SIR89717.1"/>
    <property type="molecule type" value="Genomic_DNA"/>
</dbReference>